<sequence length="183" mass="20209">MNAKCVVCAGSHESKECPNKNKENFERKCANCGGNHTASYRGCPKFPKTKAQLSRTQPGKTFANALAQKPNLVNQKTSDPINANPAKTWSAVVNAQPTNQLPPNIPTTCDFVELMALMTEIQKIFSAVKNINTLTEKLKNTEEPINKLFLLSEALRVPPPLQYEPPLRAGCCVLERERASWKG</sequence>
<dbReference type="OrthoDB" id="10035396at2759"/>
<proteinExistence type="predicted"/>
<evidence type="ECO:0000313" key="2">
    <source>
        <dbReference type="Proteomes" id="UP000499080"/>
    </source>
</evidence>
<reference evidence="1 2" key="1">
    <citation type="journal article" date="2019" name="Sci. Rep.">
        <title>Orb-weaving spider Araneus ventricosus genome elucidates the spidroin gene catalogue.</title>
        <authorList>
            <person name="Kono N."/>
            <person name="Nakamura H."/>
            <person name="Ohtoshi R."/>
            <person name="Moran D.A.P."/>
            <person name="Shinohara A."/>
            <person name="Yoshida Y."/>
            <person name="Fujiwara M."/>
            <person name="Mori M."/>
            <person name="Tomita M."/>
            <person name="Arakawa K."/>
        </authorList>
    </citation>
    <scope>NUCLEOTIDE SEQUENCE [LARGE SCALE GENOMIC DNA]</scope>
</reference>
<keyword evidence="2" id="KW-1185">Reference proteome</keyword>
<evidence type="ECO:0008006" key="3">
    <source>
        <dbReference type="Google" id="ProtNLM"/>
    </source>
</evidence>
<dbReference type="AlphaFoldDB" id="A0A4Y2CZC0"/>
<evidence type="ECO:0000313" key="1">
    <source>
        <dbReference type="EMBL" id="GBM09058.1"/>
    </source>
</evidence>
<organism evidence="1 2">
    <name type="scientific">Araneus ventricosus</name>
    <name type="common">Orbweaver spider</name>
    <name type="synonym">Epeira ventricosa</name>
    <dbReference type="NCBI Taxonomy" id="182803"/>
    <lineage>
        <taxon>Eukaryota</taxon>
        <taxon>Metazoa</taxon>
        <taxon>Ecdysozoa</taxon>
        <taxon>Arthropoda</taxon>
        <taxon>Chelicerata</taxon>
        <taxon>Arachnida</taxon>
        <taxon>Araneae</taxon>
        <taxon>Araneomorphae</taxon>
        <taxon>Entelegynae</taxon>
        <taxon>Araneoidea</taxon>
        <taxon>Araneidae</taxon>
        <taxon>Araneus</taxon>
    </lineage>
</organism>
<dbReference type="Proteomes" id="UP000499080">
    <property type="component" value="Unassembled WGS sequence"/>
</dbReference>
<comment type="caution">
    <text evidence="1">The sequence shown here is derived from an EMBL/GenBank/DDBJ whole genome shotgun (WGS) entry which is preliminary data.</text>
</comment>
<accession>A0A4Y2CZC0</accession>
<gene>
    <name evidence="1" type="ORF">AVEN_96385_1</name>
</gene>
<name>A0A4Y2CZC0_ARAVE</name>
<dbReference type="EMBL" id="BGPR01087905">
    <property type="protein sequence ID" value="GBM09058.1"/>
    <property type="molecule type" value="Genomic_DNA"/>
</dbReference>
<protein>
    <recommendedName>
        <fullName evidence="3">Nucleic-acid-binding protein from transposon X-element</fullName>
    </recommendedName>
</protein>